<dbReference type="PANTHER" id="PTHR30348:SF9">
    <property type="entry name" value="UPF0759 PROTEIN YECE"/>
    <property type="match status" value="1"/>
</dbReference>
<dbReference type="Proteomes" id="UP000638732">
    <property type="component" value="Unassembled WGS sequence"/>
</dbReference>
<accession>A0A966DSQ7</accession>
<dbReference type="PANTHER" id="PTHR30348">
    <property type="entry name" value="UNCHARACTERIZED PROTEIN YECE"/>
    <property type="match status" value="1"/>
</dbReference>
<gene>
    <name evidence="1" type="ORF">GSY63_01470</name>
</gene>
<dbReference type="RefSeq" id="WP_166584042.1">
    <property type="nucleotide sequence ID" value="NZ_WWEO01000033.1"/>
</dbReference>
<dbReference type="InterPro" id="IPR036520">
    <property type="entry name" value="UPF0759_sf"/>
</dbReference>
<dbReference type="AlphaFoldDB" id="A0A966DSQ7"/>
<reference evidence="1" key="2">
    <citation type="submission" date="2020-10" db="EMBL/GenBank/DDBJ databases">
        <title>Mucilaginibacter sp. nov., isolated from soil.</title>
        <authorList>
            <person name="Jeon C.O."/>
        </authorList>
    </citation>
    <scope>NUCLEOTIDE SEQUENCE</scope>
    <source>
        <strain evidence="1">R11</strain>
    </source>
</reference>
<dbReference type="InterPro" id="IPR002763">
    <property type="entry name" value="DUF72"/>
</dbReference>
<name>A0A966DSQ7_9SPHI</name>
<sequence length="296" mass="33743">MQFGHINDALGDINFSLAPDTAGTKRTLATANQGRELKVYVGASKWIEKGWMGKIYPEKTPAKALLPIYSKNFNTIEFGPSFYTIYTADQLSKWVQQVAEVPNFKFCPKFPQNITHIRRLANAEEQTARFYQSLTAFGNHLGPLLLQLGENFSPKSFPQLKAYLEALPTSIKVGVEVRHRDWFGNPSNRKDLFELLRKHDIGTIISDTAGRRDCVHMELTTTEAIIRFVGNDLAPSDYTRMDEWVERLKAWKSMGLSTVWFFMHQNNEKFVPEACNYLIRRLNDALGTTISGPIFL</sequence>
<dbReference type="EMBL" id="WWEO01000033">
    <property type="protein sequence ID" value="NCD68019.1"/>
    <property type="molecule type" value="Genomic_DNA"/>
</dbReference>
<dbReference type="SUPFAM" id="SSF117396">
    <property type="entry name" value="TM1631-like"/>
    <property type="match status" value="1"/>
</dbReference>
<organism evidence="1 2">
    <name type="scientific">Mucilaginibacter agri</name>
    <dbReference type="NCBI Taxonomy" id="2695265"/>
    <lineage>
        <taxon>Bacteria</taxon>
        <taxon>Pseudomonadati</taxon>
        <taxon>Bacteroidota</taxon>
        <taxon>Sphingobacteriia</taxon>
        <taxon>Sphingobacteriales</taxon>
        <taxon>Sphingobacteriaceae</taxon>
        <taxon>Mucilaginibacter</taxon>
    </lineage>
</organism>
<reference evidence="1" key="1">
    <citation type="submission" date="2020-01" db="EMBL/GenBank/DDBJ databases">
        <authorList>
            <person name="Seo Y.L."/>
        </authorList>
    </citation>
    <scope>NUCLEOTIDE SEQUENCE</scope>
    <source>
        <strain evidence="1">R11</strain>
    </source>
</reference>
<evidence type="ECO:0000313" key="2">
    <source>
        <dbReference type="Proteomes" id="UP000638732"/>
    </source>
</evidence>
<keyword evidence="2" id="KW-1185">Reference proteome</keyword>
<dbReference type="Pfam" id="PF01904">
    <property type="entry name" value="DUF72"/>
    <property type="match status" value="1"/>
</dbReference>
<protein>
    <submittedName>
        <fullName evidence="1">DUF72 domain-containing protein</fullName>
    </submittedName>
</protein>
<comment type="caution">
    <text evidence="1">The sequence shown here is derived from an EMBL/GenBank/DDBJ whole genome shotgun (WGS) entry which is preliminary data.</text>
</comment>
<proteinExistence type="predicted"/>
<evidence type="ECO:0000313" key="1">
    <source>
        <dbReference type="EMBL" id="NCD68019.1"/>
    </source>
</evidence>
<dbReference type="Gene3D" id="3.20.20.410">
    <property type="entry name" value="Protein of unknown function UPF0759"/>
    <property type="match status" value="1"/>
</dbReference>